<dbReference type="GO" id="GO:0003700">
    <property type="term" value="F:DNA-binding transcription factor activity"/>
    <property type="evidence" value="ECO:0007669"/>
    <property type="project" value="TreeGrafter"/>
</dbReference>
<dbReference type="SMART" id="SM00354">
    <property type="entry name" value="HTH_LACI"/>
    <property type="match status" value="1"/>
</dbReference>
<keyword evidence="1" id="KW-0238">DNA-binding</keyword>
<dbReference type="Gene3D" id="1.10.260.40">
    <property type="entry name" value="lambda repressor-like DNA-binding domains"/>
    <property type="match status" value="1"/>
</dbReference>
<dbReference type="InterPro" id="IPR000843">
    <property type="entry name" value="HTH_LacI"/>
</dbReference>
<dbReference type="PROSITE" id="PS00356">
    <property type="entry name" value="HTH_LACI_1"/>
    <property type="match status" value="1"/>
</dbReference>
<dbReference type="Gene3D" id="3.40.50.2300">
    <property type="match status" value="2"/>
</dbReference>
<dbReference type="PROSITE" id="PS50932">
    <property type="entry name" value="HTH_LACI_2"/>
    <property type="match status" value="1"/>
</dbReference>
<dbReference type="Pfam" id="PF13377">
    <property type="entry name" value="Peripla_BP_3"/>
    <property type="match status" value="1"/>
</dbReference>
<dbReference type="Pfam" id="PF00356">
    <property type="entry name" value="LacI"/>
    <property type="match status" value="1"/>
</dbReference>
<organism evidence="1">
    <name type="scientific">Ligilactobacillus ruminis</name>
    <dbReference type="NCBI Taxonomy" id="1623"/>
    <lineage>
        <taxon>Bacteria</taxon>
        <taxon>Bacillati</taxon>
        <taxon>Bacillota</taxon>
        <taxon>Bacilli</taxon>
        <taxon>Lactobacillales</taxon>
        <taxon>Lactobacillaceae</taxon>
        <taxon>Ligilactobacillus</taxon>
    </lineage>
</organism>
<dbReference type="InterPro" id="IPR046335">
    <property type="entry name" value="LacI/GalR-like_sensor"/>
</dbReference>
<dbReference type="RefSeq" id="WP_154237000.1">
    <property type="nucleotide sequence ID" value="NZ_WKNS01000016.1"/>
</dbReference>
<dbReference type="CDD" id="cd01544">
    <property type="entry name" value="PBP1_GalR"/>
    <property type="match status" value="1"/>
</dbReference>
<comment type="caution">
    <text evidence="1">The sequence shown here is derived from an EMBL/GenBank/DDBJ whole genome shotgun (WGS) entry which is preliminary data.</text>
</comment>
<dbReference type="SUPFAM" id="SSF47413">
    <property type="entry name" value="lambda repressor-like DNA-binding domains"/>
    <property type="match status" value="1"/>
</dbReference>
<accession>A0A6A8HJ12</accession>
<sequence length="346" mass="39466">MASIRDIAKMAGVSPASVSRILNNDESFSINENTRKRVLEIANELNYTKGNKSRAPKGPDKKTTLGLITRHTNQNLKKDPYYWEIIQGIMFEAAKWRLRANTVFNMHDQKKDWTALRDYAAIAILGEVSDDFLDEVAHYNKNIILVDYYGKNERFDCIQTDFADRTKEILDTLYSYGHRRISYIGGFSSHVDLDGQRITSEHEVRADAYRRWMKLHDLEKYAKVYMDAWGTQSGIDLTERMLSEPEDSWPTAIVTGSDPMAIGVYNALATRGLSIPDDISIVSFDDIEMARFMTPALSSTHLDANEIGQIIIDLVRTKITGTRKMPIRITCNSRLNLRESVGKPRK</sequence>
<dbReference type="AlphaFoldDB" id="A0A6A8HJ12"/>
<protein>
    <submittedName>
        <fullName evidence="1">LacI family DNA-binding transcriptional regulator</fullName>
    </submittedName>
</protein>
<dbReference type="InterPro" id="IPR010982">
    <property type="entry name" value="Lambda_DNA-bd_dom_sf"/>
</dbReference>
<dbReference type="PRINTS" id="PR00036">
    <property type="entry name" value="HTHLACI"/>
</dbReference>
<evidence type="ECO:0000313" key="1">
    <source>
        <dbReference type="EMBL" id="MSA68688.1"/>
    </source>
</evidence>
<dbReference type="CDD" id="cd01392">
    <property type="entry name" value="HTH_LacI"/>
    <property type="match status" value="1"/>
</dbReference>
<dbReference type="InterPro" id="IPR028082">
    <property type="entry name" value="Peripla_BP_I"/>
</dbReference>
<dbReference type="PANTHER" id="PTHR30146:SF149">
    <property type="entry name" value="HTH-TYPE TRANSCRIPTIONAL REGULATOR EBGR"/>
    <property type="match status" value="1"/>
</dbReference>
<dbReference type="SUPFAM" id="SSF53822">
    <property type="entry name" value="Periplasmic binding protein-like I"/>
    <property type="match status" value="1"/>
</dbReference>
<name>A0A6A8HJ12_9LACO</name>
<gene>
    <name evidence="1" type="ORF">GKC89_06250</name>
</gene>
<dbReference type="PANTHER" id="PTHR30146">
    <property type="entry name" value="LACI-RELATED TRANSCRIPTIONAL REPRESSOR"/>
    <property type="match status" value="1"/>
</dbReference>
<reference evidence="1" key="1">
    <citation type="journal article" date="2019" name="Nat. Med.">
        <title>A library of human gut bacterial isolates paired with longitudinal multiomics data enables mechanistic microbiome research.</title>
        <authorList>
            <person name="Poyet M."/>
            <person name="Groussin M."/>
            <person name="Gibbons S.M."/>
            <person name="Avila-Pacheco J."/>
            <person name="Jiang X."/>
            <person name="Kearney S.M."/>
            <person name="Perrotta A.R."/>
            <person name="Berdy B."/>
            <person name="Zhao S."/>
            <person name="Lieberman T.D."/>
            <person name="Swanson P.K."/>
            <person name="Smith M."/>
            <person name="Roesemann S."/>
            <person name="Alexander J.E."/>
            <person name="Rich S.A."/>
            <person name="Livny J."/>
            <person name="Vlamakis H."/>
            <person name="Clish C."/>
            <person name="Bullock K."/>
            <person name="Deik A."/>
            <person name="Scott J."/>
            <person name="Pierce K.A."/>
            <person name="Xavier R.J."/>
            <person name="Alm E.J."/>
        </authorList>
    </citation>
    <scope>NUCLEOTIDE SEQUENCE</scope>
    <source>
        <strain evidence="1">BIOML-A18</strain>
    </source>
</reference>
<proteinExistence type="predicted"/>
<dbReference type="EMBL" id="WKOD01000015">
    <property type="protein sequence ID" value="MSA68688.1"/>
    <property type="molecule type" value="Genomic_DNA"/>
</dbReference>
<dbReference type="GO" id="GO:0000976">
    <property type="term" value="F:transcription cis-regulatory region binding"/>
    <property type="evidence" value="ECO:0007669"/>
    <property type="project" value="TreeGrafter"/>
</dbReference>